<keyword evidence="1" id="KW-0472">Membrane</keyword>
<evidence type="ECO:0000313" key="3">
    <source>
        <dbReference type="EMBL" id="SIS82522.1"/>
    </source>
</evidence>
<evidence type="ECO:0000313" key="4">
    <source>
        <dbReference type="Proteomes" id="UP000186098"/>
    </source>
</evidence>
<feature type="signal peptide" evidence="2">
    <location>
        <begin position="1"/>
        <end position="28"/>
    </location>
</feature>
<dbReference type="OrthoDB" id="6057843at2"/>
<keyword evidence="4" id="KW-1185">Reference proteome</keyword>
<dbReference type="Proteomes" id="UP000186098">
    <property type="component" value="Unassembled WGS sequence"/>
</dbReference>
<keyword evidence="1" id="KW-1133">Transmembrane helix</keyword>
<dbReference type="Pfam" id="PF10029">
    <property type="entry name" value="DUF2271"/>
    <property type="match status" value="1"/>
</dbReference>
<keyword evidence="2" id="KW-0732">Signal</keyword>
<sequence>MTLSTRIPTRPLLGALALSTALTLPALAAAAPVTFTTQLRNYGGDGAYLALYVTDASGAYVGSLWMAGPKSKYYKHLSDWYRATGGNTAQVDGITGASVGAGRELKITLDLADAIFDAGYQLHIDASVEDMRDSPSEIVVPLTRDGAGQTTAGRSYIAGFRYDM</sequence>
<gene>
    <name evidence="3" type="ORF">SAMN05421795_10670</name>
</gene>
<evidence type="ECO:0000256" key="1">
    <source>
        <dbReference type="SAM" id="Phobius"/>
    </source>
</evidence>
<dbReference type="AlphaFoldDB" id="A0A1N7M902"/>
<dbReference type="InterPro" id="IPR014469">
    <property type="entry name" value="DUF2271"/>
</dbReference>
<name>A0A1N7M902_9RHOB</name>
<feature type="transmembrane region" description="Helical" evidence="1">
    <location>
        <begin position="46"/>
        <end position="67"/>
    </location>
</feature>
<dbReference type="RefSeq" id="WP_076366416.1">
    <property type="nucleotide sequence ID" value="NZ_FTOM01000006.1"/>
</dbReference>
<dbReference type="STRING" id="407234.SAMN05421795_10670"/>
<dbReference type="EMBL" id="FTOM01000006">
    <property type="protein sequence ID" value="SIS82522.1"/>
    <property type="molecule type" value="Genomic_DNA"/>
</dbReference>
<reference evidence="4" key="1">
    <citation type="submission" date="2017-01" db="EMBL/GenBank/DDBJ databases">
        <authorList>
            <person name="Varghese N."/>
            <person name="Submissions S."/>
        </authorList>
    </citation>
    <scope>NUCLEOTIDE SEQUENCE [LARGE SCALE GENOMIC DNA]</scope>
    <source>
        <strain evidence="4">DSM 18714</strain>
    </source>
</reference>
<evidence type="ECO:0000256" key="2">
    <source>
        <dbReference type="SAM" id="SignalP"/>
    </source>
</evidence>
<protein>
    <recommendedName>
        <fullName evidence="5">Tat pathway signal protein</fullName>
    </recommendedName>
</protein>
<accession>A0A1N7M902</accession>
<organism evidence="3 4">
    <name type="scientific">Phaeovulum vinaykumarii</name>
    <dbReference type="NCBI Taxonomy" id="407234"/>
    <lineage>
        <taxon>Bacteria</taxon>
        <taxon>Pseudomonadati</taxon>
        <taxon>Pseudomonadota</taxon>
        <taxon>Alphaproteobacteria</taxon>
        <taxon>Rhodobacterales</taxon>
        <taxon>Paracoccaceae</taxon>
        <taxon>Phaeovulum</taxon>
    </lineage>
</organism>
<evidence type="ECO:0008006" key="5">
    <source>
        <dbReference type="Google" id="ProtNLM"/>
    </source>
</evidence>
<keyword evidence="1" id="KW-0812">Transmembrane</keyword>
<feature type="chain" id="PRO_5013269807" description="Tat pathway signal protein" evidence="2">
    <location>
        <begin position="29"/>
        <end position="164"/>
    </location>
</feature>
<proteinExistence type="predicted"/>